<accession>A0A1G8X335</accession>
<evidence type="ECO:0000259" key="2">
    <source>
        <dbReference type="Pfam" id="PF16244"/>
    </source>
</evidence>
<feature type="region of interest" description="Disordered" evidence="1">
    <location>
        <begin position="33"/>
        <end position="52"/>
    </location>
</feature>
<dbReference type="Proteomes" id="UP000326500">
    <property type="component" value="Unassembled WGS sequence"/>
</dbReference>
<dbReference type="STRING" id="2200.GCA_001571405_00974"/>
<evidence type="ECO:0000313" key="4">
    <source>
        <dbReference type="Proteomes" id="UP000326500"/>
    </source>
</evidence>
<evidence type="ECO:0000313" key="3">
    <source>
        <dbReference type="EMBL" id="SDJ85012.1"/>
    </source>
</evidence>
<dbReference type="AlphaFoldDB" id="A0A1G8X335"/>
<organism evidence="3 4">
    <name type="scientific">Methanoculleus thermophilus</name>
    <dbReference type="NCBI Taxonomy" id="2200"/>
    <lineage>
        <taxon>Archaea</taxon>
        <taxon>Methanobacteriati</taxon>
        <taxon>Methanobacteriota</taxon>
        <taxon>Stenosarchaea group</taxon>
        <taxon>Methanomicrobia</taxon>
        <taxon>Methanomicrobiales</taxon>
        <taxon>Methanomicrobiaceae</taxon>
        <taxon>Methanoculleus</taxon>
    </lineage>
</organism>
<proteinExistence type="predicted"/>
<feature type="compositionally biased region" description="Low complexity" evidence="1">
    <location>
        <begin position="42"/>
        <end position="52"/>
    </location>
</feature>
<dbReference type="Pfam" id="PF16244">
    <property type="entry name" value="DUF4901"/>
    <property type="match status" value="1"/>
</dbReference>
<dbReference type="OrthoDB" id="107458at2157"/>
<gene>
    <name evidence="3" type="ORF">SAMN04488571_101229</name>
</gene>
<reference evidence="3 4" key="1">
    <citation type="submission" date="2016-10" db="EMBL/GenBank/DDBJ databases">
        <authorList>
            <person name="Varghese N."/>
            <person name="Submissions S."/>
        </authorList>
    </citation>
    <scope>NUCLEOTIDE SEQUENCE [LARGE SCALE GENOMIC DNA]</scope>
    <source>
        <strain evidence="3 4">DSM 2373</strain>
    </source>
</reference>
<dbReference type="RefSeq" id="WP_066956245.1">
    <property type="nucleotide sequence ID" value="NZ_BCNX01000006.1"/>
</dbReference>
<dbReference type="EMBL" id="FNFT01000001">
    <property type="protein sequence ID" value="SDJ85012.1"/>
    <property type="molecule type" value="Genomic_DNA"/>
</dbReference>
<evidence type="ECO:0000256" key="1">
    <source>
        <dbReference type="SAM" id="MobiDB-lite"/>
    </source>
</evidence>
<sequence length="309" mass="33209">MTNKLTGILLILCITGVLIVAGVWFSVTAADPLPPEPPLSPTPGTTPTGDGITEAEAKTIAAAALPDIVRAETARVRLERGLFDVSDSNATRQAQVRVDARTGEITGFVVHVPALAGRPAEPVLTMEETYGIAEEFLADRGETADLAAAVGKYYTPHKNERTGETVAGYYGVALHRSIRGIPCAWNGCWIDVDAVTGEIRRYDRFWDLDAARCTADTEPAITAEEAEESARGYIQDTYGELSGLTFRSATLVWADNSAPATGEVPLAWKVSFDDDYYRSLGTLLTAAVFVDARTGEVLSCDYYRRPGAA</sequence>
<feature type="domain" description="YcdB/YcdC repeated" evidence="2">
    <location>
        <begin position="89"/>
        <end position="203"/>
    </location>
</feature>
<name>A0A1G8X335_9EURY</name>
<keyword evidence="4" id="KW-1185">Reference proteome</keyword>
<dbReference type="InterPro" id="IPR032599">
    <property type="entry name" value="YcdB/YcdC_rep_domain"/>
</dbReference>
<protein>
    <recommendedName>
        <fullName evidence="2">YcdB/YcdC repeated domain-containing protein</fullName>
    </recommendedName>
</protein>